<organism evidence="1 2">
    <name type="scientific">Daphnia magna</name>
    <dbReference type="NCBI Taxonomy" id="35525"/>
    <lineage>
        <taxon>Eukaryota</taxon>
        <taxon>Metazoa</taxon>
        <taxon>Ecdysozoa</taxon>
        <taxon>Arthropoda</taxon>
        <taxon>Crustacea</taxon>
        <taxon>Branchiopoda</taxon>
        <taxon>Diplostraca</taxon>
        <taxon>Cladocera</taxon>
        <taxon>Anomopoda</taxon>
        <taxon>Daphniidae</taxon>
        <taxon>Daphnia</taxon>
    </lineage>
</organism>
<accession>A0ABR0ASZ6</accession>
<comment type="caution">
    <text evidence="1">The sequence shown here is derived from an EMBL/GenBank/DDBJ whole genome shotgun (WGS) entry which is preliminary data.</text>
</comment>
<proteinExistence type="predicted"/>
<evidence type="ECO:0000313" key="2">
    <source>
        <dbReference type="Proteomes" id="UP001234178"/>
    </source>
</evidence>
<reference evidence="1 2" key="1">
    <citation type="journal article" date="2023" name="Nucleic Acids Res.">
        <title>The hologenome of Daphnia magna reveals possible DNA methylation and microbiome-mediated evolution of the host genome.</title>
        <authorList>
            <person name="Chaturvedi A."/>
            <person name="Li X."/>
            <person name="Dhandapani V."/>
            <person name="Marshall H."/>
            <person name="Kissane S."/>
            <person name="Cuenca-Cambronero M."/>
            <person name="Asole G."/>
            <person name="Calvet F."/>
            <person name="Ruiz-Romero M."/>
            <person name="Marangio P."/>
            <person name="Guigo R."/>
            <person name="Rago D."/>
            <person name="Mirbahai L."/>
            <person name="Eastwood N."/>
            <person name="Colbourne J.K."/>
            <person name="Zhou J."/>
            <person name="Mallon E."/>
            <person name="Orsini L."/>
        </authorList>
    </citation>
    <scope>NUCLEOTIDE SEQUENCE [LARGE SCALE GENOMIC DNA]</scope>
    <source>
        <strain evidence="1">LRV0_1</strain>
    </source>
</reference>
<gene>
    <name evidence="1" type="ORF">OUZ56_017509</name>
</gene>
<name>A0ABR0ASZ6_9CRUS</name>
<protein>
    <submittedName>
        <fullName evidence="1">Uncharacterized protein</fullName>
    </submittedName>
</protein>
<dbReference type="EMBL" id="JAOYFB010000038">
    <property type="protein sequence ID" value="KAK4028229.1"/>
    <property type="molecule type" value="Genomic_DNA"/>
</dbReference>
<evidence type="ECO:0000313" key="1">
    <source>
        <dbReference type="EMBL" id="KAK4028229.1"/>
    </source>
</evidence>
<keyword evidence="2" id="KW-1185">Reference proteome</keyword>
<dbReference type="Proteomes" id="UP001234178">
    <property type="component" value="Unassembled WGS sequence"/>
</dbReference>
<sequence length="77" mass="8795">MAFTPVIEESVGMDSPHHQHGEVLLSLLARHKSLEVYYKPSCINIANPRKEQALTKLFQPQQRKNNIENNGRTTILL</sequence>